<keyword evidence="10" id="KW-0675">Receptor</keyword>
<evidence type="ECO:0000256" key="6">
    <source>
        <dbReference type="ARBA" id="ARBA00022729"/>
    </source>
</evidence>
<dbReference type="PANTHER" id="PTHR48063">
    <property type="entry name" value="LRR RECEPTOR-LIKE KINASE"/>
    <property type="match status" value="1"/>
</dbReference>
<sequence>MFLVLFWIGSLVLRCTGADSNASCIKRERDALLKFKQGLTDPSNRLLSWEGEDCCSWEGVGCSNTTGHVIKLDLHNPSSWAMYYTPQREFCDSSCLGGDINPSLVNLTHLEYFDASMNNFSYAEIPSFLGSLKNLKYLDLGFAEFAGKVPHQLSNLSNLQHLDIRWNHLTIDNPGFVSSLSRLKHLDLSGLDASNASDWFHSINMIPSLVVLRLSNCGLSHTPLILDVNFTSLTFLVLSDNNFSSTIPRWLFNISSIRYFDLSSSAFQGPNFPQWLKTQTNLFKIDMSNASISDSIPDWFDNISLSIEDLDLSYNHITKNLPKFRKLSAHLYREIYLDSNKFEGPLDPFPSDVAILDVSNNFLSGHIRQTLTDNGMPHMRLLFLSNNQFSGGIPVYLCKMQDLNFLGLANNQLSGGVPECWQKRQGLLVMDLANNNLSGPIPVSMGSLQRLVSLHLENNNLQGEIPVSLKNLANLRALDLSGNSFSSTIPAWIGENLSSLKMFNLHSNMIHGEIPPQLCNLVSLRLLDLGRNTMTGAIPHCFGNFTAMIFNGTKSEKTWSRYPYPYLNYPHLAYDDHTLAFIKGTELDCSGAYSSPLCIESERDALLEFKRGLTDPLNLLSPGMQKCLKTAVRGRVLLAAIKLAMSSSLTFESNMATWEVPHHLGNLSNLQSLDLSTWNQDLTVENLDFVQSLSSLKYLELSGVILSNPENWLHSINMLPALVELHLSSCHILKISHFLHVNFTSLEVLDLSFNYFSSPIPRWLFNISKIQRLDLSSNAFQGSIPREMGNYSLVVVLDLSYNHLEGEVPEKLSNLCNLQDLNLANNHFSGESGHIPKSLGSLSSLASLHLQSNDMQGKTTPMSLIILDVHSNRIEGEIPLQLCYLASLRTLNLANNMVNGTLPTCFGNFTAMAVKTQDFGTITVILALPQLESCPEDALPKGHEKVEHPWKDGLEMFWFNIGLGMDFAAGFIRSL</sequence>
<feature type="signal peptide" evidence="12">
    <location>
        <begin position="1"/>
        <end position="17"/>
    </location>
</feature>
<dbReference type="GO" id="GO:0005886">
    <property type="term" value="C:plasma membrane"/>
    <property type="evidence" value="ECO:0007669"/>
    <property type="project" value="UniProtKB-SubCell"/>
</dbReference>
<evidence type="ECO:0000256" key="2">
    <source>
        <dbReference type="ARBA" id="ARBA00009592"/>
    </source>
</evidence>
<feature type="chain" id="PRO_5025355073" description="Leucine-rich repeat-containing N-terminal plant-type domain-containing protein" evidence="12">
    <location>
        <begin position="18"/>
        <end position="975"/>
    </location>
</feature>
<dbReference type="InterPro" id="IPR046956">
    <property type="entry name" value="RLP23-like"/>
</dbReference>
<comment type="subcellular location">
    <subcellularLocation>
        <location evidence="1">Cell membrane</location>
        <topology evidence="1">Single-pass type I membrane protein</topology>
    </subcellularLocation>
</comment>
<dbReference type="InterPro" id="IPR001611">
    <property type="entry name" value="Leu-rich_rpt"/>
</dbReference>
<evidence type="ECO:0000256" key="4">
    <source>
        <dbReference type="ARBA" id="ARBA00022614"/>
    </source>
</evidence>
<evidence type="ECO:0000313" key="15">
    <source>
        <dbReference type="Proteomes" id="UP000467840"/>
    </source>
</evidence>
<evidence type="ECO:0000256" key="11">
    <source>
        <dbReference type="ARBA" id="ARBA00023180"/>
    </source>
</evidence>
<feature type="domain" description="Leucine-rich repeat-containing N-terminal plant-type" evidence="13">
    <location>
        <begin position="27"/>
        <end position="63"/>
    </location>
</feature>
<name>A0A6A6MKQ3_HEVBR</name>
<evidence type="ECO:0000256" key="5">
    <source>
        <dbReference type="ARBA" id="ARBA00022692"/>
    </source>
</evidence>
<keyword evidence="9" id="KW-0472">Membrane</keyword>
<evidence type="ECO:0000256" key="3">
    <source>
        <dbReference type="ARBA" id="ARBA00022475"/>
    </source>
</evidence>
<dbReference type="InterPro" id="IPR013210">
    <property type="entry name" value="LRR_N_plant-typ"/>
</dbReference>
<comment type="caution">
    <text evidence="14">The sequence shown here is derived from an EMBL/GenBank/DDBJ whole genome shotgun (WGS) entry which is preliminary data.</text>
</comment>
<dbReference type="PANTHER" id="PTHR48063:SF112">
    <property type="entry name" value="RECEPTOR LIKE PROTEIN 30-LIKE"/>
    <property type="match status" value="1"/>
</dbReference>
<proteinExistence type="inferred from homology"/>
<evidence type="ECO:0000256" key="8">
    <source>
        <dbReference type="ARBA" id="ARBA00022989"/>
    </source>
</evidence>
<dbReference type="InterPro" id="IPR032675">
    <property type="entry name" value="LRR_dom_sf"/>
</dbReference>
<dbReference type="FunFam" id="3.80.10.10:FF:000095">
    <property type="entry name" value="LRR receptor-like serine/threonine-protein kinase GSO1"/>
    <property type="match status" value="2"/>
</dbReference>
<gene>
    <name evidence="14" type="ORF">GH714_002030</name>
</gene>
<dbReference type="SMART" id="SM00369">
    <property type="entry name" value="LRR_TYP"/>
    <property type="match status" value="10"/>
</dbReference>
<protein>
    <recommendedName>
        <fullName evidence="13">Leucine-rich repeat-containing N-terminal plant-type domain-containing protein</fullName>
    </recommendedName>
</protein>
<evidence type="ECO:0000256" key="9">
    <source>
        <dbReference type="ARBA" id="ARBA00023136"/>
    </source>
</evidence>
<evidence type="ECO:0000256" key="1">
    <source>
        <dbReference type="ARBA" id="ARBA00004251"/>
    </source>
</evidence>
<keyword evidence="5" id="KW-0812">Transmembrane</keyword>
<evidence type="ECO:0000259" key="13">
    <source>
        <dbReference type="Pfam" id="PF08263"/>
    </source>
</evidence>
<keyword evidence="11" id="KW-0325">Glycoprotein</keyword>
<keyword evidence="15" id="KW-1185">Reference proteome</keyword>
<keyword evidence="8" id="KW-1133">Transmembrane helix</keyword>
<evidence type="ECO:0000256" key="12">
    <source>
        <dbReference type="SAM" id="SignalP"/>
    </source>
</evidence>
<comment type="similarity">
    <text evidence="2">Belongs to the RLP family.</text>
</comment>
<dbReference type="InterPro" id="IPR003591">
    <property type="entry name" value="Leu-rich_rpt_typical-subtyp"/>
</dbReference>
<evidence type="ECO:0000313" key="14">
    <source>
        <dbReference type="EMBL" id="KAF2312948.1"/>
    </source>
</evidence>
<keyword evidence="4" id="KW-0433">Leucine-rich repeat</keyword>
<keyword evidence="6 12" id="KW-0732">Signal</keyword>
<accession>A0A6A6MKQ3</accession>
<dbReference type="AlphaFoldDB" id="A0A6A6MKQ3"/>
<dbReference type="Pfam" id="PF00560">
    <property type="entry name" value="LRR_1"/>
    <property type="match status" value="9"/>
</dbReference>
<dbReference type="PROSITE" id="PS51450">
    <property type="entry name" value="LRR"/>
    <property type="match status" value="1"/>
</dbReference>
<dbReference type="SUPFAM" id="SSF52047">
    <property type="entry name" value="RNI-like"/>
    <property type="match status" value="1"/>
</dbReference>
<dbReference type="Gene3D" id="3.80.10.10">
    <property type="entry name" value="Ribonuclease Inhibitor"/>
    <property type="match status" value="5"/>
</dbReference>
<feature type="domain" description="Leucine-rich repeat-containing N-terminal plant-type" evidence="13">
    <location>
        <begin position="600"/>
        <end position="621"/>
    </location>
</feature>
<evidence type="ECO:0000256" key="10">
    <source>
        <dbReference type="ARBA" id="ARBA00023170"/>
    </source>
</evidence>
<dbReference type="Pfam" id="PF13855">
    <property type="entry name" value="LRR_8"/>
    <property type="match status" value="1"/>
</dbReference>
<dbReference type="SUPFAM" id="SSF52058">
    <property type="entry name" value="L domain-like"/>
    <property type="match status" value="2"/>
</dbReference>
<evidence type="ECO:0000256" key="7">
    <source>
        <dbReference type="ARBA" id="ARBA00022737"/>
    </source>
</evidence>
<reference evidence="14 15" key="1">
    <citation type="journal article" date="2020" name="Mol. Plant">
        <title>The Chromosome-Based Rubber Tree Genome Provides New Insights into Spurge Genome Evolution and Rubber Biosynthesis.</title>
        <authorList>
            <person name="Liu J."/>
            <person name="Shi C."/>
            <person name="Shi C.C."/>
            <person name="Li W."/>
            <person name="Zhang Q.J."/>
            <person name="Zhang Y."/>
            <person name="Li K."/>
            <person name="Lu H.F."/>
            <person name="Shi C."/>
            <person name="Zhu S.T."/>
            <person name="Xiao Z.Y."/>
            <person name="Nan H."/>
            <person name="Yue Y."/>
            <person name="Zhu X.G."/>
            <person name="Wu Y."/>
            <person name="Hong X.N."/>
            <person name="Fan G.Y."/>
            <person name="Tong Y."/>
            <person name="Zhang D."/>
            <person name="Mao C.L."/>
            <person name="Liu Y.L."/>
            <person name="Hao S.J."/>
            <person name="Liu W.Q."/>
            <person name="Lv M.Q."/>
            <person name="Zhang H.B."/>
            <person name="Liu Y."/>
            <person name="Hu-Tang G.R."/>
            <person name="Wang J.P."/>
            <person name="Wang J.H."/>
            <person name="Sun Y.H."/>
            <person name="Ni S.B."/>
            <person name="Chen W.B."/>
            <person name="Zhang X.C."/>
            <person name="Jiao Y.N."/>
            <person name="Eichler E.E."/>
            <person name="Li G.H."/>
            <person name="Liu X."/>
            <person name="Gao L.Z."/>
        </authorList>
    </citation>
    <scope>NUCLEOTIDE SEQUENCE [LARGE SCALE GENOMIC DNA]</scope>
    <source>
        <strain evidence="15">cv. GT1</strain>
        <tissue evidence="14">Leaf</tissue>
    </source>
</reference>
<dbReference type="Pfam" id="PF08263">
    <property type="entry name" value="LRRNT_2"/>
    <property type="match status" value="2"/>
</dbReference>
<dbReference type="Proteomes" id="UP000467840">
    <property type="component" value="Chromosome 15"/>
</dbReference>
<keyword evidence="7" id="KW-0677">Repeat</keyword>
<dbReference type="EMBL" id="JAAGAX010000005">
    <property type="protein sequence ID" value="KAF2312948.1"/>
    <property type="molecule type" value="Genomic_DNA"/>
</dbReference>
<organism evidence="14 15">
    <name type="scientific">Hevea brasiliensis</name>
    <name type="common">Para rubber tree</name>
    <name type="synonym">Siphonia brasiliensis</name>
    <dbReference type="NCBI Taxonomy" id="3981"/>
    <lineage>
        <taxon>Eukaryota</taxon>
        <taxon>Viridiplantae</taxon>
        <taxon>Streptophyta</taxon>
        <taxon>Embryophyta</taxon>
        <taxon>Tracheophyta</taxon>
        <taxon>Spermatophyta</taxon>
        <taxon>Magnoliopsida</taxon>
        <taxon>eudicotyledons</taxon>
        <taxon>Gunneridae</taxon>
        <taxon>Pentapetalae</taxon>
        <taxon>rosids</taxon>
        <taxon>fabids</taxon>
        <taxon>Malpighiales</taxon>
        <taxon>Euphorbiaceae</taxon>
        <taxon>Crotonoideae</taxon>
        <taxon>Micrandreae</taxon>
        <taxon>Hevea</taxon>
    </lineage>
</organism>
<keyword evidence="3" id="KW-1003">Cell membrane</keyword>